<keyword evidence="3" id="KW-0862">Zinc</keyword>
<protein>
    <submittedName>
        <fullName evidence="6">8-oxoguanine deaminase</fullName>
        <ecNumber evidence="6">3.5.4.32</ecNumber>
    </submittedName>
</protein>
<keyword evidence="1" id="KW-0479">Metal-binding</keyword>
<dbReference type="EMBL" id="SMKW01000006">
    <property type="protein sequence ID" value="TDD54422.1"/>
    <property type="molecule type" value="Genomic_DNA"/>
</dbReference>
<sequence length="498" mass="52462">MSSNPASTPPPPNRTSGDRDATQPQETAEREINPERDHRCESRRGGTVIIEGGTVVTVDDSGTEFGEGHVVVEGDRIVAVGPGSAPAQQGPVRRIDASGCLVTPGLINTHHHLYQWATRGYAADATLFGWLTELYPVWAGIDEEITHAAASAGLARMALSGCTTAADHHYVFPRGGGDVFGAVVAAAERIGVRLHAVRGSMDRGRSHGGLPPDSVVEDLDAALAGTQEAIDRFHDPNPGAQVRVAVGPCSPFSVSTDLMRQAAELARRNGVRLHTHLAETTDEEEQCRAEYGRTPVEYADDLGWLGPDVWLAHTIHLSEEGIARLGETGTGAAHCPTSNGRLGAGIAPVRPLLDAGAPVGLGVDGVASNEAGGLGEEMHQALLTARARYGPEALSVRDALRLATRGGARCLGRDDELGSLEHGKLADIAVWRLGGIDHTGIADPVAALVLGRLPKLERLLRGGSVVVDDGRLMPVSEAELTHELDRASARIRTREVSA</sequence>
<dbReference type="Gene3D" id="3.20.20.140">
    <property type="entry name" value="Metal-dependent hydrolases"/>
    <property type="match status" value="1"/>
</dbReference>
<keyword evidence="7" id="KW-1185">Reference proteome</keyword>
<dbReference type="GO" id="GO:0102127">
    <property type="term" value="F:8-oxoguanine deaminase activity"/>
    <property type="evidence" value="ECO:0007669"/>
    <property type="project" value="UniProtKB-EC"/>
</dbReference>
<dbReference type="InterPro" id="IPR011059">
    <property type="entry name" value="Metal-dep_hydrolase_composite"/>
</dbReference>
<dbReference type="InterPro" id="IPR006680">
    <property type="entry name" value="Amidohydro-rel"/>
</dbReference>
<evidence type="ECO:0000256" key="1">
    <source>
        <dbReference type="ARBA" id="ARBA00022723"/>
    </source>
</evidence>
<dbReference type="CDD" id="cd01298">
    <property type="entry name" value="ATZ_TRZ_like"/>
    <property type="match status" value="1"/>
</dbReference>
<comment type="caution">
    <text evidence="6">The sequence shown here is derived from an EMBL/GenBank/DDBJ whole genome shotgun (WGS) entry which is preliminary data.</text>
</comment>
<gene>
    <name evidence="6" type="ORF">E1288_07505</name>
</gene>
<feature type="domain" description="Amidohydrolase-related" evidence="5">
    <location>
        <begin position="101"/>
        <end position="453"/>
    </location>
</feature>
<name>A0A4R4ZDK8_9PSEU</name>
<dbReference type="Gene3D" id="2.30.40.10">
    <property type="entry name" value="Urease, subunit C, domain 1"/>
    <property type="match status" value="1"/>
</dbReference>
<proteinExistence type="predicted"/>
<evidence type="ECO:0000256" key="4">
    <source>
        <dbReference type="SAM" id="MobiDB-lite"/>
    </source>
</evidence>
<dbReference type="Proteomes" id="UP000294947">
    <property type="component" value="Unassembled WGS sequence"/>
</dbReference>
<dbReference type="OrthoDB" id="3189065at2"/>
<accession>A0A4R4ZDK8</accession>
<dbReference type="SUPFAM" id="SSF51338">
    <property type="entry name" value="Composite domain of metallo-dependent hydrolases"/>
    <property type="match status" value="1"/>
</dbReference>
<keyword evidence="2 6" id="KW-0378">Hydrolase</keyword>
<organism evidence="6 7">
    <name type="scientific">Saccharopolyspora elongata</name>
    <dbReference type="NCBI Taxonomy" id="2530387"/>
    <lineage>
        <taxon>Bacteria</taxon>
        <taxon>Bacillati</taxon>
        <taxon>Actinomycetota</taxon>
        <taxon>Actinomycetes</taxon>
        <taxon>Pseudonocardiales</taxon>
        <taxon>Pseudonocardiaceae</taxon>
        <taxon>Saccharopolyspora</taxon>
    </lineage>
</organism>
<dbReference type="SUPFAM" id="SSF51556">
    <property type="entry name" value="Metallo-dependent hydrolases"/>
    <property type="match status" value="1"/>
</dbReference>
<dbReference type="GO" id="GO:0019239">
    <property type="term" value="F:deaminase activity"/>
    <property type="evidence" value="ECO:0007669"/>
    <property type="project" value="UniProtKB-ARBA"/>
</dbReference>
<dbReference type="EC" id="3.5.4.32" evidence="6"/>
<reference evidence="6 7" key="1">
    <citation type="submission" date="2019-03" db="EMBL/GenBank/DDBJ databases">
        <title>Draft genome sequences of novel Actinobacteria.</title>
        <authorList>
            <person name="Sahin N."/>
            <person name="Ay H."/>
            <person name="Saygin H."/>
        </authorList>
    </citation>
    <scope>NUCLEOTIDE SEQUENCE [LARGE SCALE GENOMIC DNA]</scope>
    <source>
        <strain evidence="6 7">7K502</strain>
    </source>
</reference>
<evidence type="ECO:0000256" key="3">
    <source>
        <dbReference type="ARBA" id="ARBA00022833"/>
    </source>
</evidence>
<evidence type="ECO:0000313" key="6">
    <source>
        <dbReference type="EMBL" id="TDD54422.1"/>
    </source>
</evidence>
<dbReference type="InterPro" id="IPR050287">
    <property type="entry name" value="MTA/SAH_deaminase"/>
</dbReference>
<feature type="compositionally biased region" description="Basic and acidic residues" evidence="4">
    <location>
        <begin position="16"/>
        <end position="44"/>
    </location>
</feature>
<dbReference type="InterPro" id="IPR032466">
    <property type="entry name" value="Metal_Hydrolase"/>
</dbReference>
<feature type="region of interest" description="Disordered" evidence="4">
    <location>
        <begin position="1"/>
        <end position="45"/>
    </location>
</feature>
<dbReference type="FunFam" id="3.20.20.140:FF:000014">
    <property type="entry name" value="5-methylthioadenosine/S-adenosylhomocysteine deaminase"/>
    <property type="match status" value="1"/>
</dbReference>
<dbReference type="AlphaFoldDB" id="A0A4R4ZDK8"/>
<evidence type="ECO:0000256" key="2">
    <source>
        <dbReference type="ARBA" id="ARBA00022801"/>
    </source>
</evidence>
<evidence type="ECO:0000313" key="7">
    <source>
        <dbReference type="Proteomes" id="UP000294947"/>
    </source>
</evidence>
<dbReference type="PANTHER" id="PTHR43794">
    <property type="entry name" value="AMINOHYDROLASE SSNA-RELATED"/>
    <property type="match status" value="1"/>
</dbReference>
<evidence type="ECO:0000259" key="5">
    <source>
        <dbReference type="Pfam" id="PF01979"/>
    </source>
</evidence>
<dbReference type="NCBIfam" id="NF006055">
    <property type="entry name" value="PRK08203.1"/>
    <property type="match status" value="1"/>
</dbReference>
<dbReference type="GO" id="GO:0046872">
    <property type="term" value="F:metal ion binding"/>
    <property type="evidence" value="ECO:0007669"/>
    <property type="project" value="UniProtKB-KW"/>
</dbReference>
<dbReference type="PANTHER" id="PTHR43794:SF11">
    <property type="entry name" value="AMIDOHYDROLASE-RELATED DOMAIN-CONTAINING PROTEIN"/>
    <property type="match status" value="1"/>
</dbReference>
<dbReference type="Pfam" id="PF01979">
    <property type="entry name" value="Amidohydro_1"/>
    <property type="match status" value="1"/>
</dbReference>